<protein>
    <submittedName>
        <fullName evidence="1">Uncharacterized protein</fullName>
    </submittedName>
</protein>
<evidence type="ECO:0000313" key="1">
    <source>
        <dbReference type="EMBL" id="TNN88324.1"/>
    </source>
</evidence>
<sequence>MYRVFGWMSSVTVGCGQLGVMCGVLPEGVNSVIFWTAGMNPATRPDTASVCNVARVLQANTSGGCNEL</sequence>
<keyword evidence="2" id="KW-1185">Reference proteome</keyword>
<organism evidence="1 2">
    <name type="scientific">Liparis tanakae</name>
    <name type="common">Tanaka's snailfish</name>
    <dbReference type="NCBI Taxonomy" id="230148"/>
    <lineage>
        <taxon>Eukaryota</taxon>
        <taxon>Metazoa</taxon>
        <taxon>Chordata</taxon>
        <taxon>Craniata</taxon>
        <taxon>Vertebrata</taxon>
        <taxon>Euteleostomi</taxon>
        <taxon>Actinopterygii</taxon>
        <taxon>Neopterygii</taxon>
        <taxon>Teleostei</taxon>
        <taxon>Neoteleostei</taxon>
        <taxon>Acanthomorphata</taxon>
        <taxon>Eupercaria</taxon>
        <taxon>Perciformes</taxon>
        <taxon>Cottioidei</taxon>
        <taxon>Cottales</taxon>
        <taxon>Liparidae</taxon>
        <taxon>Liparis</taxon>
    </lineage>
</organism>
<evidence type="ECO:0000313" key="2">
    <source>
        <dbReference type="Proteomes" id="UP000314294"/>
    </source>
</evidence>
<dbReference type="AlphaFoldDB" id="A0A4Z2JES3"/>
<proteinExistence type="predicted"/>
<accession>A0A4Z2JES3</accession>
<dbReference type="EMBL" id="SRLO01000006">
    <property type="protein sequence ID" value="TNN88324.1"/>
    <property type="molecule type" value="Genomic_DNA"/>
</dbReference>
<comment type="caution">
    <text evidence="1">The sequence shown here is derived from an EMBL/GenBank/DDBJ whole genome shotgun (WGS) entry which is preliminary data.</text>
</comment>
<reference evidence="1 2" key="1">
    <citation type="submission" date="2019-03" db="EMBL/GenBank/DDBJ databases">
        <title>First draft genome of Liparis tanakae, snailfish: a comprehensive survey of snailfish specific genes.</title>
        <authorList>
            <person name="Kim W."/>
            <person name="Song I."/>
            <person name="Jeong J.-H."/>
            <person name="Kim D."/>
            <person name="Kim S."/>
            <person name="Ryu S."/>
            <person name="Song J.Y."/>
            <person name="Lee S.K."/>
        </authorList>
    </citation>
    <scope>NUCLEOTIDE SEQUENCE [LARGE SCALE GENOMIC DNA]</scope>
    <source>
        <tissue evidence="1">Muscle</tissue>
    </source>
</reference>
<gene>
    <name evidence="1" type="ORF">EYF80_001540</name>
</gene>
<dbReference type="PROSITE" id="PS51257">
    <property type="entry name" value="PROKAR_LIPOPROTEIN"/>
    <property type="match status" value="1"/>
</dbReference>
<name>A0A4Z2JES3_9TELE</name>
<dbReference type="Proteomes" id="UP000314294">
    <property type="component" value="Unassembled WGS sequence"/>
</dbReference>